<proteinExistence type="predicted"/>
<feature type="signal peptide" evidence="14">
    <location>
        <begin position="1"/>
        <end position="23"/>
    </location>
</feature>
<evidence type="ECO:0000256" key="1">
    <source>
        <dbReference type="ARBA" id="ARBA00004479"/>
    </source>
</evidence>
<name>A0A835LN10_9MAGN</name>
<evidence type="ECO:0000259" key="15">
    <source>
        <dbReference type="PROSITE" id="PS50011"/>
    </source>
</evidence>
<dbReference type="PROSITE" id="PS00108">
    <property type="entry name" value="PROTEIN_KINASE_ST"/>
    <property type="match status" value="1"/>
</dbReference>
<dbReference type="PROSITE" id="PS50011">
    <property type="entry name" value="PROTEIN_KINASE_DOM"/>
    <property type="match status" value="1"/>
</dbReference>
<evidence type="ECO:0000256" key="6">
    <source>
        <dbReference type="ARBA" id="ARBA00022741"/>
    </source>
</evidence>
<evidence type="ECO:0000313" key="16">
    <source>
        <dbReference type="EMBL" id="KAF9593261.1"/>
    </source>
</evidence>
<feature type="domain" description="Protein kinase" evidence="15">
    <location>
        <begin position="252"/>
        <end position="540"/>
    </location>
</feature>
<dbReference type="Pfam" id="PF00069">
    <property type="entry name" value="Pkinase"/>
    <property type="match status" value="1"/>
</dbReference>
<dbReference type="GO" id="GO:0005524">
    <property type="term" value="F:ATP binding"/>
    <property type="evidence" value="ECO:0007669"/>
    <property type="project" value="UniProtKB-UniRule"/>
</dbReference>
<reference evidence="16 17" key="1">
    <citation type="submission" date="2020-10" db="EMBL/GenBank/DDBJ databases">
        <title>The Coptis chinensis genome and diversification of protoberbering-type alkaloids.</title>
        <authorList>
            <person name="Wang B."/>
            <person name="Shu S."/>
            <person name="Song C."/>
            <person name="Liu Y."/>
        </authorList>
    </citation>
    <scope>NUCLEOTIDE SEQUENCE [LARGE SCALE GENOMIC DNA]</scope>
    <source>
        <strain evidence="16">HL-2020</strain>
        <tissue evidence="16">Leaf</tissue>
    </source>
</reference>
<keyword evidence="3" id="KW-0808">Transferase</keyword>
<accession>A0A835LN10</accession>
<evidence type="ECO:0000256" key="2">
    <source>
        <dbReference type="ARBA" id="ARBA00022527"/>
    </source>
</evidence>
<dbReference type="SUPFAM" id="SSF56112">
    <property type="entry name" value="Protein kinase-like (PK-like)"/>
    <property type="match status" value="1"/>
</dbReference>
<evidence type="ECO:0000256" key="13">
    <source>
        <dbReference type="SAM" id="MobiDB-lite"/>
    </source>
</evidence>
<dbReference type="PANTHER" id="PTHR27009">
    <property type="entry name" value="RUST RESISTANCE KINASE LR10-RELATED"/>
    <property type="match status" value="1"/>
</dbReference>
<evidence type="ECO:0000256" key="7">
    <source>
        <dbReference type="ARBA" id="ARBA00022777"/>
    </source>
</evidence>
<comment type="subcellular location">
    <subcellularLocation>
        <location evidence="1">Membrane</location>
        <topology evidence="1">Single-pass type I membrane protein</topology>
    </subcellularLocation>
</comment>
<keyword evidence="11" id="KW-0325">Glycoprotein</keyword>
<keyword evidence="9" id="KW-1133">Transmembrane helix</keyword>
<evidence type="ECO:0000256" key="5">
    <source>
        <dbReference type="ARBA" id="ARBA00022729"/>
    </source>
</evidence>
<dbReference type="InterPro" id="IPR008271">
    <property type="entry name" value="Ser/Thr_kinase_AS"/>
</dbReference>
<evidence type="ECO:0000256" key="12">
    <source>
        <dbReference type="PROSITE-ProRule" id="PRU10141"/>
    </source>
</evidence>
<organism evidence="16 17">
    <name type="scientific">Coptis chinensis</name>
    <dbReference type="NCBI Taxonomy" id="261450"/>
    <lineage>
        <taxon>Eukaryota</taxon>
        <taxon>Viridiplantae</taxon>
        <taxon>Streptophyta</taxon>
        <taxon>Embryophyta</taxon>
        <taxon>Tracheophyta</taxon>
        <taxon>Spermatophyta</taxon>
        <taxon>Magnoliopsida</taxon>
        <taxon>Ranunculales</taxon>
        <taxon>Ranunculaceae</taxon>
        <taxon>Coptidoideae</taxon>
        <taxon>Coptis</taxon>
    </lineage>
</organism>
<protein>
    <recommendedName>
        <fullName evidence="15">Protein kinase domain-containing protein</fullName>
    </recommendedName>
</protein>
<keyword evidence="10" id="KW-0472">Membrane</keyword>
<dbReference type="InterPro" id="IPR017441">
    <property type="entry name" value="Protein_kinase_ATP_BS"/>
</dbReference>
<dbReference type="SMART" id="SM00220">
    <property type="entry name" value="S_TKc"/>
    <property type="match status" value="1"/>
</dbReference>
<dbReference type="GO" id="GO:0016020">
    <property type="term" value="C:membrane"/>
    <property type="evidence" value="ECO:0007669"/>
    <property type="project" value="UniProtKB-SubCell"/>
</dbReference>
<keyword evidence="5 14" id="KW-0732">Signal</keyword>
<dbReference type="FunFam" id="1.10.510.10:FF:000590">
    <property type="entry name" value="PR5-like receptor kinase"/>
    <property type="match status" value="1"/>
</dbReference>
<dbReference type="InterPro" id="IPR000719">
    <property type="entry name" value="Prot_kinase_dom"/>
</dbReference>
<gene>
    <name evidence="16" type="ORF">IFM89_021017</name>
</gene>
<keyword evidence="6 12" id="KW-0547">Nucleotide-binding</keyword>
<dbReference type="GO" id="GO:0004674">
    <property type="term" value="F:protein serine/threonine kinase activity"/>
    <property type="evidence" value="ECO:0007669"/>
    <property type="project" value="UniProtKB-KW"/>
</dbReference>
<evidence type="ECO:0000256" key="10">
    <source>
        <dbReference type="ARBA" id="ARBA00023136"/>
    </source>
</evidence>
<keyword evidence="2" id="KW-0723">Serine/threonine-protein kinase</keyword>
<comment type="caution">
    <text evidence="16">The sequence shown here is derived from an EMBL/GenBank/DDBJ whole genome shotgun (WGS) entry which is preliminary data.</text>
</comment>
<evidence type="ECO:0000256" key="11">
    <source>
        <dbReference type="ARBA" id="ARBA00023180"/>
    </source>
</evidence>
<feature type="binding site" evidence="12">
    <location>
        <position position="280"/>
    </location>
    <ligand>
        <name>ATP</name>
        <dbReference type="ChEBI" id="CHEBI:30616"/>
    </ligand>
</feature>
<dbReference type="OrthoDB" id="3918771at2759"/>
<evidence type="ECO:0000256" key="14">
    <source>
        <dbReference type="SAM" id="SignalP"/>
    </source>
</evidence>
<dbReference type="Gene3D" id="3.30.200.20">
    <property type="entry name" value="Phosphorylase Kinase, domain 1"/>
    <property type="match status" value="1"/>
</dbReference>
<keyword evidence="17" id="KW-1185">Reference proteome</keyword>
<keyword evidence="8 12" id="KW-0067">ATP-binding</keyword>
<evidence type="ECO:0000256" key="8">
    <source>
        <dbReference type="ARBA" id="ARBA00022840"/>
    </source>
</evidence>
<evidence type="ECO:0000256" key="9">
    <source>
        <dbReference type="ARBA" id="ARBA00022989"/>
    </source>
</evidence>
<dbReference type="InterPro" id="IPR011009">
    <property type="entry name" value="Kinase-like_dom_sf"/>
</dbReference>
<dbReference type="Gene3D" id="1.10.510.10">
    <property type="entry name" value="Transferase(Phosphotransferase) domain 1"/>
    <property type="match status" value="1"/>
</dbReference>
<keyword evidence="7" id="KW-0418">Kinase</keyword>
<evidence type="ECO:0000256" key="3">
    <source>
        <dbReference type="ARBA" id="ARBA00022679"/>
    </source>
</evidence>
<keyword evidence="4" id="KW-0812">Transmembrane</keyword>
<dbReference type="InterPro" id="IPR045874">
    <property type="entry name" value="LRK10/LRL21-25-like"/>
</dbReference>
<evidence type="ECO:0000256" key="4">
    <source>
        <dbReference type="ARBA" id="ARBA00022692"/>
    </source>
</evidence>
<sequence length="551" mass="62181">MFQLLLLLSFIVISLNKILPVSSMVCPYDSIIEYPGLMMKCLDNRPLINISNQLYLVQEISYYSKVVTIVDADIEGQDCPQPRRNFSLSDSTPYLSYDDFHNAIFFYNCTNNNPNYSVAQLLPCLDNYNNSNTNERSYAFDQDSIPEGFDGYRTCSEKSGGRCLYNTATSVPRCVCDFFNLEDRVCPFRVSTGVGGLVLLTLLVIYRKIISSLCSRGRNKTETLINVEEFLQSYGCRALQRYKYSSVKKMTNSFKDTLGKGGYGCVFKGKLRDGRLVAVKVLNESKGNGEDFVNEVATIGGTNHVNVVSLLGFCAEKTKRALVYEFMPNGSLERFIYHEKESSTMPILGWEKLYQIALGIARGLEYLHRGCNTRILHFDIKPHNILLDEDLCPKISDFGMAKLCPTRDISVVSMVGARGTIGYIAPEVCCRNFGGCLTSRRVYSYGMMVLEMIGGRKNIDVAVENMSEIYFPQWIYNHLKPDFNVEGSCEIFEEETTKRMIVVALWCIQTHPTDRPSMTKVVDMLEGNNEDLKMPPNPFLHPPSQSSISSS</sequence>
<feature type="region of interest" description="Disordered" evidence="13">
    <location>
        <begin position="532"/>
        <end position="551"/>
    </location>
</feature>
<dbReference type="PROSITE" id="PS00107">
    <property type="entry name" value="PROTEIN_KINASE_ATP"/>
    <property type="match status" value="1"/>
</dbReference>
<dbReference type="AlphaFoldDB" id="A0A835LN10"/>
<dbReference type="Proteomes" id="UP000631114">
    <property type="component" value="Unassembled WGS sequence"/>
</dbReference>
<feature type="chain" id="PRO_5032760501" description="Protein kinase domain-containing protein" evidence="14">
    <location>
        <begin position="24"/>
        <end position="551"/>
    </location>
</feature>
<dbReference type="EMBL" id="JADFTS010000008">
    <property type="protein sequence ID" value="KAF9593261.1"/>
    <property type="molecule type" value="Genomic_DNA"/>
</dbReference>
<dbReference type="FunFam" id="3.30.200.20:FF:000178">
    <property type="entry name" value="serine/threonine-protein kinase PBS1-like"/>
    <property type="match status" value="1"/>
</dbReference>
<evidence type="ECO:0000313" key="17">
    <source>
        <dbReference type="Proteomes" id="UP000631114"/>
    </source>
</evidence>